<feature type="transmembrane region" description="Helical" evidence="1">
    <location>
        <begin position="414"/>
        <end position="432"/>
    </location>
</feature>
<dbReference type="PANTHER" id="PTHR30199:SF0">
    <property type="entry name" value="INNER MEMBRANE PROTEIN YDCO"/>
    <property type="match status" value="1"/>
</dbReference>
<feature type="transmembrane region" description="Helical" evidence="1">
    <location>
        <begin position="257"/>
        <end position="276"/>
    </location>
</feature>
<feature type="transmembrane region" description="Helical" evidence="1">
    <location>
        <begin position="60"/>
        <end position="83"/>
    </location>
</feature>
<feature type="transmembrane region" description="Helical" evidence="1">
    <location>
        <begin position="115"/>
        <end position="134"/>
    </location>
</feature>
<feature type="transmembrane region" description="Helical" evidence="1">
    <location>
        <begin position="336"/>
        <end position="361"/>
    </location>
</feature>
<feature type="transmembrane region" description="Helical" evidence="1">
    <location>
        <begin position="166"/>
        <end position="184"/>
    </location>
</feature>
<feature type="transmembrane region" description="Helical" evidence="1">
    <location>
        <begin position="196"/>
        <end position="213"/>
    </location>
</feature>
<keyword evidence="1" id="KW-0812">Transmembrane</keyword>
<proteinExistence type="predicted"/>
<dbReference type="InterPro" id="IPR004711">
    <property type="entry name" value="Benzoate_Transporter"/>
</dbReference>
<dbReference type="PANTHER" id="PTHR30199">
    <property type="entry name" value="MFS FAMILY TRANSPORTER, PREDICTED SUBSTRATE BENZOATE"/>
    <property type="match status" value="1"/>
</dbReference>
<keyword evidence="1" id="KW-1133">Transmembrane helix</keyword>
<gene>
    <name evidence="2" type="ORF">FCN18_07900</name>
</gene>
<reference evidence="2 3" key="1">
    <citation type="journal article" date="2015" name="Antonie Van Leeuwenhoek">
        <title>Prauserella endophytica sp. nov., an endophytic actinobacterium isolated from Tamarix taklamakanensis.</title>
        <authorList>
            <person name="Liu J.M."/>
            <person name="Habden X."/>
            <person name="Guo L."/>
            <person name="Tuo L."/>
            <person name="Jiang Z.K."/>
            <person name="Liu S.W."/>
            <person name="Liu X.F."/>
            <person name="Chen L."/>
            <person name="Li R.F."/>
            <person name="Zhang Y.Q."/>
            <person name="Sun C.H."/>
        </authorList>
    </citation>
    <scope>NUCLEOTIDE SEQUENCE [LARGE SCALE GENOMIC DNA]</scope>
    <source>
        <strain evidence="2 3">CGMCC 4.7182</strain>
    </source>
</reference>
<keyword evidence="1" id="KW-0472">Membrane</keyword>
<evidence type="ECO:0000313" key="2">
    <source>
        <dbReference type="EMBL" id="TKG72176.1"/>
    </source>
</evidence>
<evidence type="ECO:0000313" key="3">
    <source>
        <dbReference type="Proteomes" id="UP000309992"/>
    </source>
</evidence>
<accession>A0ABY2S9J2</accession>
<feature type="transmembrane region" description="Helical" evidence="1">
    <location>
        <begin position="367"/>
        <end position="385"/>
    </location>
</feature>
<comment type="caution">
    <text evidence="2">The sequence shown here is derived from an EMBL/GenBank/DDBJ whole genome shotgun (WGS) entry which is preliminary data.</text>
</comment>
<feature type="transmembrane region" description="Helical" evidence="1">
    <location>
        <begin position="140"/>
        <end position="159"/>
    </location>
</feature>
<organism evidence="2 3">
    <name type="scientific">Prauserella endophytica</name>
    <dbReference type="NCBI Taxonomy" id="1592324"/>
    <lineage>
        <taxon>Bacteria</taxon>
        <taxon>Bacillati</taxon>
        <taxon>Actinomycetota</taxon>
        <taxon>Actinomycetes</taxon>
        <taxon>Pseudonocardiales</taxon>
        <taxon>Pseudonocardiaceae</taxon>
        <taxon>Prauserella</taxon>
        <taxon>Prauserella coralliicola group</taxon>
    </lineage>
</organism>
<feature type="transmembrane region" description="Helical" evidence="1">
    <location>
        <begin position="220"/>
        <end position="237"/>
    </location>
</feature>
<name>A0ABY2S9J2_9PSEU</name>
<dbReference type="Proteomes" id="UP000309992">
    <property type="component" value="Unassembled WGS sequence"/>
</dbReference>
<dbReference type="Pfam" id="PF03594">
    <property type="entry name" value="BenE"/>
    <property type="match status" value="1"/>
</dbReference>
<feature type="transmembrane region" description="Helical" evidence="1">
    <location>
        <begin position="89"/>
        <end position="108"/>
    </location>
</feature>
<keyword evidence="3" id="KW-1185">Reference proteome</keyword>
<protein>
    <submittedName>
        <fullName evidence="2">Benzoate transporter</fullName>
    </submittedName>
</protein>
<dbReference type="EMBL" id="SWMS01000003">
    <property type="protein sequence ID" value="TKG72176.1"/>
    <property type="molecule type" value="Genomic_DNA"/>
</dbReference>
<sequence>MSTECSACVRHIDGGGSLTTLNDDGGAPSRFAHRFERPARPLTGPRDVLRDTTTETATNGLIGIVFSATGPVAVILAVGAQGGLSPAQLASWIFGVFLLNGLLTVLASSLYRQPLAFFWTIPGAVVVGGSLDHLPWPQVVGAFVATALLILVLGLTGLVRTVMAALPMPVVMAMVAGVFLRFGLDLVHSLGLDPGIAVPMVAVFLLLSAFPALGRRIPPILGALVVGAVAVAVSGRFTPDTESTTWFASPLLQAPQFSWQAILELVVPLAVTVLVVQNGQGVAVLRQAGHEPPTNVSTVLCGLWSLPAALFGAVSTCLTGPTNALLVASGERGRQYTAAIVCGLLAMLVGLFAPAFVRLMLATPESFIAVLGGLAMLRALQTAFVTAFRSRCTLGALVAFLVTVSGVSPLNLSAAFWGLVAGVAISLLLERADYAAERS</sequence>
<evidence type="ECO:0000256" key="1">
    <source>
        <dbReference type="SAM" id="Phobius"/>
    </source>
</evidence>